<dbReference type="PANTHER" id="PTHR46720:SF3">
    <property type="entry name" value="FAD-BINDING DOMAIN-CONTAINING PROTEIN-RELATED"/>
    <property type="match status" value="1"/>
</dbReference>
<keyword evidence="3" id="KW-0560">Oxidoreductase</keyword>
<dbReference type="Pfam" id="PF01494">
    <property type="entry name" value="FAD_binding_3"/>
    <property type="match status" value="1"/>
</dbReference>
<keyword evidence="4" id="KW-0812">Transmembrane</keyword>
<evidence type="ECO:0000256" key="2">
    <source>
        <dbReference type="ARBA" id="ARBA00022827"/>
    </source>
</evidence>
<evidence type="ECO:0000256" key="4">
    <source>
        <dbReference type="SAM" id="Phobius"/>
    </source>
</evidence>
<dbReference type="AlphaFoldDB" id="A0A117NRJ7"/>
<dbReference type="InterPro" id="IPR002938">
    <property type="entry name" value="FAD-bd"/>
</dbReference>
<sequence>MATSNEAASSNGDFQAHLDVAIVGGGIIGVMTALGLLRRGFKVTIYERAATWPDVGAAFAFTGIARECMERLDPRVLESLARVAQRSPHDKVRYWDGFHPQTKESAMKEESALLFETLEKNMAYWACLRGHFLLDMAAQLPDDVVKFEKRLVDYDDNEANAKVILRFTDGSTAQSDLGLSPVQRMAYADRCSLDNSYLQPRTVIACDGIHSTARKIFLGADHPAANAQYSQKAMYRAMVPMPSAINALGTDKAHVQIAHMGPDAHIVSFPVNNAQAYNVFIFLHDPEEWHHGHTMTVASSRNAVVEALQGWGPHIKEMVDEFPETLSKYAIFDQADNPLPSYASGRVCLAGDAAHASSPFHGAGACMGVEDALVLAELLARVDAGPTTTIQRNLKIALHTYSSVRIERSQWLVKSSREMGDVYEWRYPASGDDGDKCKAEFERRSQVIWDFDVDGMLLMQRRSMIPTLRFKGPRVNRYVSLRPCESTT</sequence>
<keyword evidence="1" id="KW-0285">Flavoprotein</keyword>
<evidence type="ECO:0000313" key="6">
    <source>
        <dbReference type="EMBL" id="KUM65570.1"/>
    </source>
</evidence>
<organism evidence="6 7">
    <name type="scientific">Penicillium freii</name>
    <dbReference type="NCBI Taxonomy" id="48697"/>
    <lineage>
        <taxon>Eukaryota</taxon>
        <taxon>Fungi</taxon>
        <taxon>Dikarya</taxon>
        <taxon>Ascomycota</taxon>
        <taxon>Pezizomycotina</taxon>
        <taxon>Eurotiomycetes</taxon>
        <taxon>Eurotiomycetidae</taxon>
        <taxon>Eurotiales</taxon>
        <taxon>Aspergillaceae</taxon>
        <taxon>Penicillium</taxon>
    </lineage>
</organism>
<dbReference type="EMBL" id="LLXE01000024">
    <property type="protein sequence ID" value="KUM65570.1"/>
    <property type="molecule type" value="Genomic_DNA"/>
</dbReference>
<dbReference type="SUPFAM" id="SSF54373">
    <property type="entry name" value="FAD-linked reductases, C-terminal domain"/>
    <property type="match status" value="1"/>
</dbReference>
<dbReference type="InterPro" id="IPR051104">
    <property type="entry name" value="FAD_monoxygenase"/>
</dbReference>
<dbReference type="GO" id="GO:0016491">
    <property type="term" value="F:oxidoreductase activity"/>
    <property type="evidence" value="ECO:0007669"/>
    <property type="project" value="UniProtKB-KW"/>
</dbReference>
<evidence type="ECO:0000256" key="3">
    <source>
        <dbReference type="ARBA" id="ARBA00023002"/>
    </source>
</evidence>
<feature type="domain" description="FAD-binding" evidence="5">
    <location>
        <begin position="18"/>
        <end position="386"/>
    </location>
</feature>
<reference evidence="6 7" key="1">
    <citation type="submission" date="2015-10" db="EMBL/GenBank/DDBJ databases">
        <title>Genome sequencing of Penicillium freii.</title>
        <authorList>
            <person name="Nguyen H.D."/>
            <person name="Visagie C.M."/>
            <person name="Seifert K.A."/>
        </authorList>
    </citation>
    <scope>NUCLEOTIDE SEQUENCE [LARGE SCALE GENOMIC DNA]</scope>
    <source>
        <strain evidence="6 7">DAOM 242723</strain>
    </source>
</reference>
<keyword evidence="4" id="KW-0472">Membrane</keyword>
<keyword evidence="2" id="KW-0274">FAD</keyword>
<dbReference type="Gene3D" id="3.50.50.60">
    <property type="entry name" value="FAD/NAD(P)-binding domain"/>
    <property type="match status" value="1"/>
</dbReference>
<name>A0A117NRJ7_PENFR</name>
<proteinExistence type="predicted"/>
<gene>
    <name evidence="6" type="ORF">ACN42_g1501</name>
</gene>
<protein>
    <recommendedName>
        <fullName evidence="5">FAD-binding domain-containing protein</fullName>
    </recommendedName>
</protein>
<dbReference type="PANTHER" id="PTHR46720">
    <property type="entry name" value="HYDROXYLASE, PUTATIVE (AFU_ORTHOLOGUE AFUA_3G01460)-RELATED"/>
    <property type="match status" value="1"/>
</dbReference>
<dbReference type="InterPro" id="IPR036188">
    <property type="entry name" value="FAD/NAD-bd_sf"/>
</dbReference>
<evidence type="ECO:0000256" key="1">
    <source>
        <dbReference type="ARBA" id="ARBA00022630"/>
    </source>
</evidence>
<feature type="transmembrane region" description="Helical" evidence="4">
    <location>
        <begin position="20"/>
        <end position="37"/>
    </location>
</feature>
<keyword evidence="4" id="KW-1133">Transmembrane helix</keyword>
<dbReference type="GO" id="GO:0044550">
    <property type="term" value="P:secondary metabolite biosynthetic process"/>
    <property type="evidence" value="ECO:0007669"/>
    <property type="project" value="TreeGrafter"/>
</dbReference>
<evidence type="ECO:0000259" key="5">
    <source>
        <dbReference type="Pfam" id="PF01494"/>
    </source>
</evidence>
<accession>A0A117NRJ7</accession>
<dbReference type="Proteomes" id="UP000055045">
    <property type="component" value="Unassembled WGS sequence"/>
</dbReference>
<comment type="caution">
    <text evidence="6">The sequence shown here is derived from an EMBL/GenBank/DDBJ whole genome shotgun (WGS) entry which is preliminary data.</text>
</comment>
<keyword evidence="7" id="KW-1185">Reference proteome</keyword>
<dbReference type="GO" id="GO:0071949">
    <property type="term" value="F:FAD binding"/>
    <property type="evidence" value="ECO:0007669"/>
    <property type="project" value="InterPro"/>
</dbReference>
<dbReference type="PRINTS" id="PR00420">
    <property type="entry name" value="RNGMNOXGNASE"/>
</dbReference>
<dbReference type="SUPFAM" id="SSF51905">
    <property type="entry name" value="FAD/NAD(P)-binding domain"/>
    <property type="match status" value="1"/>
</dbReference>
<dbReference type="STRING" id="48697.A0A117NRJ7"/>
<evidence type="ECO:0000313" key="7">
    <source>
        <dbReference type="Proteomes" id="UP000055045"/>
    </source>
</evidence>